<feature type="compositionally biased region" description="Basic and acidic residues" evidence="1">
    <location>
        <begin position="539"/>
        <end position="555"/>
    </location>
</feature>
<gene>
    <name evidence="3" type="ORF">SHERM_26681</name>
</gene>
<name>A0A9N7NBZ3_STRHE</name>
<dbReference type="PANTHER" id="PTHR48449">
    <property type="entry name" value="DUF1985 DOMAIN-CONTAINING PROTEIN"/>
    <property type="match status" value="1"/>
</dbReference>
<dbReference type="PANTHER" id="PTHR48449:SF1">
    <property type="entry name" value="DUF1985 DOMAIN-CONTAINING PROTEIN"/>
    <property type="match status" value="1"/>
</dbReference>
<comment type="caution">
    <text evidence="3">The sequence shown here is derived from an EMBL/GenBank/DDBJ whole genome shotgun (WGS) entry which is preliminary data.</text>
</comment>
<dbReference type="AlphaFoldDB" id="A0A9N7NBZ3"/>
<evidence type="ECO:0000256" key="1">
    <source>
        <dbReference type="SAM" id="MobiDB-lite"/>
    </source>
</evidence>
<accession>A0A9N7NBZ3</accession>
<feature type="compositionally biased region" description="Basic residues" evidence="1">
    <location>
        <begin position="341"/>
        <end position="358"/>
    </location>
</feature>
<feature type="domain" description="DUF1985" evidence="2">
    <location>
        <begin position="82"/>
        <end position="212"/>
    </location>
</feature>
<feature type="compositionally biased region" description="Acidic residues" evidence="1">
    <location>
        <begin position="493"/>
        <end position="512"/>
    </location>
</feature>
<keyword evidence="4" id="KW-1185">Reference proteome</keyword>
<feature type="compositionally biased region" description="Polar residues" evidence="1">
    <location>
        <begin position="455"/>
        <end position="481"/>
    </location>
</feature>
<dbReference type="Pfam" id="PF09331">
    <property type="entry name" value="DUF1985"/>
    <property type="match status" value="1"/>
</dbReference>
<protein>
    <recommendedName>
        <fullName evidence="2">DUF1985 domain-containing protein</fullName>
    </recommendedName>
</protein>
<dbReference type="Proteomes" id="UP001153555">
    <property type="component" value="Unassembled WGS sequence"/>
</dbReference>
<dbReference type="InterPro" id="IPR015410">
    <property type="entry name" value="DUF1985"/>
</dbReference>
<feature type="region of interest" description="Disordered" evidence="1">
    <location>
        <begin position="443"/>
        <end position="564"/>
    </location>
</feature>
<sequence>MTTANEGDCWSWRWGKACTWSGKINCQTKPKVIGYIKKQLGACGRLREFEESCFGHLLRFDGQAYYSGRLLLALLGREVFVRDAREKERWFRIRDNNYKFGKVEFCQISGLKFGGSEFIPEDNESLPAIDGIYRRHYDGKSVIGGDLLRDFTNSHFQNNPDDALKAAMILIVHFFLFAPDPRSAVPLWLWTLVENLDMFWKFPWGTFSFQRLYHCLDGISALDEGCDIQLNIHGFLMPFQIWACEMMPDFVRGGGMVCIGNGLPRGTRWMYPKKNFVQLSDIDKAEIQYIPMCLTDAERNAPYMANVELDLSLGLQYIHHDSWKSCCKPLRDASSSSRHTLATKKRKLGQPTNRHSKKLAVEANDEAEEEMEREPREPQNEPREPQKEPVGMDKDLIKQWVEEGVSNCMKELMPSILEQTLRQVVPIAIDQVFHEVFRRLDNYGISRPGDKTRGTESPSTPYFGHGSSQAAFSTRGESSGPLNPAVPTFGHGEDEEGKEEEKKDEDEEEENENESKKEEEEKEEKEEEEKKDEEEEEEKEKGAKKEEDENEHEVFANEECGFVR</sequence>
<feature type="region of interest" description="Disordered" evidence="1">
    <location>
        <begin position="330"/>
        <end position="393"/>
    </location>
</feature>
<reference evidence="3" key="1">
    <citation type="submission" date="2019-12" db="EMBL/GenBank/DDBJ databases">
        <authorList>
            <person name="Scholes J."/>
        </authorList>
    </citation>
    <scope>NUCLEOTIDE SEQUENCE</scope>
</reference>
<proteinExistence type="predicted"/>
<feature type="compositionally biased region" description="Basic and acidic residues" evidence="1">
    <location>
        <begin position="373"/>
        <end position="393"/>
    </location>
</feature>
<evidence type="ECO:0000313" key="4">
    <source>
        <dbReference type="Proteomes" id="UP001153555"/>
    </source>
</evidence>
<dbReference type="OrthoDB" id="913743at2759"/>
<organism evidence="3 4">
    <name type="scientific">Striga hermonthica</name>
    <name type="common">Purple witchweed</name>
    <name type="synonym">Buchnera hermonthica</name>
    <dbReference type="NCBI Taxonomy" id="68872"/>
    <lineage>
        <taxon>Eukaryota</taxon>
        <taxon>Viridiplantae</taxon>
        <taxon>Streptophyta</taxon>
        <taxon>Embryophyta</taxon>
        <taxon>Tracheophyta</taxon>
        <taxon>Spermatophyta</taxon>
        <taxon>Magnoliopsida</taxon>
        <taxon>eudicotyledons</taxon>
        <taxon>Gunneridae</taxon>
        <taxon>Pentapetalae</taxon>
        <taxon>asterids</taxon>
        <taxon>lamiids</taxon>
        <taxon>Lamiales</taxon>
        <taxon>Orobanchaceae</taxon>
        <taxon>Buchnereae</taxon>
        <taxon>Striga</taxon>
    </lineage>
</organism>
<dbReference type="EMBL" id="CACSLK010027831">
    <property type="protein sequence ID" value="CAA0831303.1"/>
    <property type="molecule type" value="Genomic_DNA"/>
</dbReference>
<feature type="compositionally biased region" description="Acidic residues" evidence="1">
    <location>
        <begin position="520"/>
        <end position="538"/>
    </location>
</feature>
<evidence type="ECO:0000259" key="2">
    <source>
        <dbReference type="Pfam" id="PF09331"/>
    </source>
</evidence>
<feature type="compositionally biased region" description="Acidic residues" evidence="1">
    <location>
        <begin position="363"/>
        <end position="372"/>
    </location>
</feature>
<evidence type="ECO:0000313" key="3">
    <source>
        <dbReference type="EMBL" id="CAA0831303.1"/>
    </source>
</evidence>